<comment type="caution">
    <text evidence="1">The sequence shown here is derived from an EMBL/GenBank/DDBJ whole genome shotgun (WGS) entry which is preliminary data.</text>
</comment>
<reference evidence="1" key="1">
    <citation type="submission" date="2023-08" db="EMBL/GenBank/DDBJ databases">
        <title>Emergence of clinically-relevant ST2 carbapenem-resistant Acinetobacter baumannii strains in hospital sewages in Zhejiang, East of China.</title>
        <authorList>
            <person name="Kaichao C."/>
            <person name="Zhang R."/>
        </authorList>
    </citation>
    <scope>NUCLEOTIDE SEQUENCE</scope>
    <source>
        <strain evidence="1">M-RB-37</strain>
    </source>
</reference>
<proteinExistence type="predicted"/>
<evidence type="ECO:0000313" key="1">
    <source>
        <dbReference type="EMBL" id="MDQ8935688.1"/>
    </source>
</evidence>
<protein>
    <submittedName>
        <fullName evidence="1">Uncharacterized protein</fullName>
    </submittedName>
</protein>
<dbReference type="EMBL" id="JAVIDL010000012">
    <property type="protein sequence ID" value="MDQ8935688.1"/>
    <property type="molecule type" value="Genomic_DNA"/>
</dbReference>
<dbReference type="Proteomes" id="UP001243844">
    <property type="component" value="Unassembled WGS sequence"/>
</dbReference>
<name>A0AAW8J9L8_9GAMM</name>
<sequence>MFIQDTQNFPVVKISYESTDGISLEENIARFEALLDRQQPFVLVGEGPTPTQQASHEERKFIATWVKQKRQDLAEFVKALVHIEADEQARLLMQKFANNYVKFAGYPMFVVTDQQQAQQIVRSVLKH</sequence>
<accession>A0AAW8J9L8</accession>
<organism evidence="1 2">
    <name type="scientific">Acinetobacter rudis</name>
    <dbReference type="NCBI Taxonomy" id="632955"/>
    <lineage>
        <taxon>Bacteria</taxon>
        <taxon>Pseudomonadati</taxon>
        <taxon>Pseudomonadota</taxon>
        <taxon>Gammaproteobacteria</taxon>
        <taxon>Moraxellales</taxon>
        <taxon>Moraxellaceae</taxon>
        <taxon>Acinetobacter</taxon>
    </lineage>
</organism>
<evidence type="ECO:0000313" key="2">
    <source>
        <dbReference type="Proteomes" id="UP001243844"/>
    </source>
</evidence>
<gene>
    <name evidence="1" type="ORF">RFH47_08095</name>
</gene>
<dbReference type="RefSeq" id="WP_308981378.1">
    <property type="nucleotide sequence ID" value="NZ_JAVIDL010000012.1"/>
</dbReference>
<dbReference type="AlphaFoldDB" id="A0AAW8J9L8"/>